<dbReference type="PANTHER" id="PTHR13170">
    <property type="entry name" value="O-GLCNACASE"/>
    <property type="match status" value="1"/>
</dbReference>
<feature type="compositionally biased region" description="Polar residues" evidence="5">
    <location>
        <begin position="1298"/>
        <end position="1310"/>
    </location>
</feature>
<keyword evidence="2 4" id="KW-0378">Hydrolase</keyword>
<feature type="active site" description="Proton donor" evidence="4">
    <location>
        <position position="309"/>
    </location>
</feature>
<dbReference type="Pfam" id="PF02838">
    <property type="entry name" value="Glyco_hydro_20b"/>
    <property type="match status" value="1"/>
</dbReference>
<dbReference type="SUPFAM" id="SSF55545">
    <property type="entry name" value="beta-N-acetylhexosaminidase-like domain"/>
    <property type="match status" value="1"/>
</dbReference>
<organism evidence="10 11">
    <name type="scientific">Collinsella ureilytica</name>
    <dbReference type="NCBI Taxonomy" id="2869515"/>
    <lineage>
        <taxon>Bacteria</taxon>
        <taxon>Bacillati</taxon>
        <taxon>Actinomycetota</taxon>
        <taxon>Coriobacteriia</taxon>
        <taxon>Coriobacteriales</taxon>
        <taxon>Coriobacteriaceae</taxon>
        <taxon>Collinsella</taxon>
    </lineage>
</organism>
<protein>
    <submittedName>
        <fullName evidence="10">Beta-N-acetylglucosaminidase domain-containing protein</fullName>
    </submittedName>
</protein>
<name>A0ABS7MK86_9ACTN</name>
<dbReference type="InterPro" id="IPR042229">
    <property type="entry name" value="Listeria/Bacterioides_rpt_sf"/>
</dbReference>
<dbReference type="InterPro" id="IPR000421">
    <property type="entry name" value="FA58C"/>
</dbReference>
<comment type="similarity">
    <text evidence="4">Belongs to the glycosyl hydrolase 84 family.</text>
</comment>
<dbReference type="InterPro" id="IPR013378">
    <property type="entry name" value="InlB-like_B-rpt"/>
</dbReference>
<dbReference type="Gene3D" id="2.60.40.4270">
    <property type="entry name" value="Listeria-Bacteroides repeat domain"/>
    <property type="match status" value="1"/>
</dbReference>
<evidence type="ECO:0000256" key="1">
    <source>
        <dbReference type="ARBA" id="ARBA00004196"/>
    </source>
</evidence>
<keyword evidence="3 4" id="KW-0326">Glycosidase</keyword>
<feature type="transmembrane region" description="Helical" evidence="6">
    <location>
        <begin position="1414"/>
        <end position="1432"/>
    </location>
</feature>
<evidence type="ECO:0000256" key="6">
    <source>
        <dbReference type="SAM" id="Phobius"/>
    </source>
</evidence>
<evidence type="ECO:0000256" key="5">
    <source>
        <dbReference type="SAM" id="MobiDB-lite"/>
    </source>
</evidence>
<dbReference type="SUPFAM" id="SSF49785">
    <property type="entry name" value="Galactose-binding domain-like"/>
    <property type="match status" value="2"/>
</dbReference>
<dbReference type="PANTHER" id="PTHR13170:SF16">
    <property type="entry name" value="PROTEIN O-GLCNACASE"/>
    <property type="match status" value="1"/>
</dbReference>
<dbReference type="InterPro" id="IPR051822">
    <property type="entry name" value="Glycosyl_Hydrolase_84"/>
</dbReference>
<evidence type="ECO:0000256" key="3">
    <source>
        <dbReference type="ARBA" id="ARBA00023295"/>
    </source>
</evidence>
<keyword evidence="6" id="KW-0472">Membrane</keyword>
<feature type="region of interest" description="Disordered" evidence="5">
    <location>
        <begin position="1266"/>
        <end position="1321"/>
    </location>
</feature>
<evidence type="ECO:0000313" key="10">
    <source>
        <dbReference type="EMBL" id="MBY4797778.1"/>
    </source>
</evidence>
<dbReference type="InterPro" id="IPR015882">
    <property type="entry name" value="HEX_bac_N"/>
</dbReference>
<feature type="domain" description="F5/8 type C" evidence="8">
    <location>
        <begin position="912"/>
        <end position="1009"/>
    </location>
</feature>
<keyword evidence="6" id="KW-1133">Transmembrane helix</keyword>
<dbReference type="InterPro" id="IPR008979">
    <property type="entry name" value="Galactose-bd-like_sf"/>
</dbReference>
<dbReference type="InterPro" id="IPR017853">
    <property type="entry name" value="GH"/>
</dbReference>
<proteinExistence type="inferred from homology"/>
<feature type="region of interest" description="Disordered" evidence="5">
    <location>
        <begin position="1390"/>
        <end position="1409"/>
    </location>
</feature>
<dbReference type="SUPFAM" id="SSF140657">
    <property type="entry name" value="Hyaluronidase post-catalytic domain-like"/>
    <property type="match status" value="1"/>
</dbReference>
<dbReference type="EMBL" id="JAIMFO010000006">
    <property type="protein sequence ID" value="MBY4797778.1"/>
    <property type="molecule type" value="Genomic_DNA"/>
</dbReference>
<gene>
    <name evidence="10" type="ORF">K6V98_05330</name>
</gene>
<dbReference type="Pfam" id="PF07555">
    <property type="entry name" value="NAGidase"/>
    <property type="match status" value="1"/>
</dbReference>
<feature type="signal peptide" evidence="7">
    <location>
        <begin position="1"/>
        <end position="32"/>
    </location>
</feature>
<dbReference type="SUPFAM" id="SSF51445">
    <property type="entry name" value="(Trans)glycosidases"/>
    <property type="match status" value="1"/>
</dbReference>
<evidence type="ECO:0000256" key="2">
    <source>
        <dbReference type="ARBA" id="ARBA00022801"/>
    </source>
</evidence>
<dbReference type="InterPro" id="IPR029018">
    <property type="entry name" value="Hex-like_dom2"/>
</dbReference>
<dbReference type="Gene3D" id="3.30.379.10">
    <property type="entry name" value="Chitobiase/beta-hexosaminidase domain 2-like"/>
    <property type="match status" value="1"/>
</dbReference>
<evidence type="ECO:0000256" key="4">
    <source>
        <dbReference type="PROSITE-ProRule" id="PRU01353"/>
    </source>
</evidence>
<dbReference type="InterPro" id="IPR011496">
    <property type="entry name" value="O-GlcNAcase_cat"/>
</dbReference>
<dbReference type="PROSITE" id="PS52009">
    <property type="entry name" value="GH84"/>
    <property type="match status" value="1"/>
</dbReference>
<keyword evidence="6" id="KW-0812">Transmembrane</keyword>
<comment type="subcellular location">
    <subcellularLocation>
        <location evidence="1">Cell envelope</location>
    </subcellularLocation>
</comment>
<evidence type="ECO:0000259" key="9">
    <source>
        <dbReference type="PROSITE" id="PS52009"/>
    </source>
</evidence>
<sequence length="1437" mass="156124">MGRHLTFTRAARLAFTVLTAFFALVLVRPAAAETSEYQIYPTPHDITYNEGTATLGSTATLVFDAGIDEATQARATEALRVKNIEGTVANAAGEGTNLLVGIVAKDGTAQGVAERTLVAAGISHPAEHFAKTDAYSLDILANKDGSATIVVIGADTDAAFYGLSTLYQIFQQLDGASVRTLTLEDHADIITRGFIEGYYGEPWSTEDRVNLMKWGGYYKLNAYMYAPKDDPKHNSAWRDPYTDEELVEKIEPLATAGNNSKCRFVFALHPFMHNPITSANYDETVPILKEKFKQVMDHGVRQICILADDARNQGADLYTRLLRDMTDWVHTQQQATGQDGQLLYPGLKDTIIFCPVNYMGFGEGWYANLPANIQVINTGGRVWGKATNSFTTRFQSTSGVAPFMWINWPCTDNTKNSLSMGGYKNALGDDVRPGSVKGVVLNPMQQSEPSKAGIFMNADFSWNLWKSYDHADQVWQDSFSYVDHGSPLPTEASNALRALSNNMRYYKGGGVDFVSEESELDVDGRPVVEGARSVRARIEALSAKLTSGSLAAEDIAEGKALFSSLLAHVDAYTKDPGNAAMAAQIEPFMGAWRDMCTAAIGYFDAYEASLTNDATALAERYFAARAAYMAMDGHGYPYVNHTEYASVGNRYIKPFVKALNKEVTERAQRGIDPMPTAPAPESQATASLVGLNVYNSNSVDRVVDGSESTYGWFHHNNGNIQTNDAVMVSYEPAKTIGFVRLVQDSGDKLVAGALEYTEDGSSWHKLADISGEAVQELRFPNVVAKAIRVRATQGTDRWWKVAEIMSAAGKSTGDAGAIVSDASDEPGISGEVRNGSGSIHDGTVELKANTYLAIDLGAVRTQVMVNPHATTLPDGAQLVASVNRLEWTPLVANKPQTARFVGVRMGKKDGNVAFKNFALSYAFATDPSIDASSTLRRTDAMDVNAIFDGKLSTAAKNAQTPRTDDTIVFDLGMEREINSIAYYITEASLDPVRNGVIEASMDKSSWTPVLSINGTTPVSEDGWQTATAKDAPWLTHDADNPGYMYTASPKTEATKGNVQDPNGTDPLSVKARYLRLRFTAGFSKRWVEISEIVINNGEYVSNYRDADISASSLEERGHSPHNAIDGDLNSTWVSSGKTATGEDDTTKTLTYSISEPLDSDDKPMTGVRIISLPSAAPHRVRRDVSAQAQIEEPRVYADLYTDNTYTKTDRVELGYLDGRVKDFGFGGKVAQRVVIDWSHGGAAAPEVGEIYLIGAASKVQAPALPEQPVFPKDAPDPGETPDPGKPHDPSTDEPGSGETPNPGETPNTGETPDPHTPGSSETHEFMIRFMDGEKLLYEVQVADGKQLAVPTAPTREGYRFVGWELPDGTLFDFSKPVSADMTLVARFKKKDETKRPRRKKSAAKSQLPRTGGNSLVVVAVSMVGGMGALWAARRRRS</sequence>
<dbReference type="Pfam" id="PF00754">
    <property type="entry name" value="F5_F8_type_C"/>
    <property type="match status" value="1"/>
</dbReference>
<dbReference type="Gene3D" id="3.20.20.80">
    <property type="entry name" value="Glycosidases"/>
    <property type="match status" value="1"/>
</dbReference>
<feature type="domain" description="GH84" evidence="9">
    <location>
        <begin position="190"/>
        <end position="465"/>
    </location>
</feature>
<dbReference type="Pfam" id="PF09479">
    <property type="entry name" value="Flg_new"/>
    <property type="match status" value="1"/>
</dbReference>
<evidence type="ECO:0000256" key="7">
    <source>
        <dbReference type="SAM" id="SignalP"/>
    </source>
</evidence>
<comment type="caution">
    <text evidence="10">The sequence shown here is derived from an EMBL/GenBank/DDBJ whole genome shotgun (WGS) entry which is preliminary data.</text>
</comment>
<keyword evidence="7" id="KW-0732">Signal</keyword>
<reference evidence="10 11" key="1">
    <citation type="submission" date="2021-08" db="EMBL/GenBank/DDBJ databases">
        <title>Collinsella faecalis sp. nov. isolated from swine faeces.</title>
        <authorList>
            <person name="Oh B.S."/>
            <person name="Lee J.H."/>
        </authorList>
    </citation>
    <scope>NUCLEOTIDE SEQUENCE [LARGE SCALE GENOMIC DNA]</scope>
    <source>
        <strain evidence="10 11">AGMB00827</strain>
    </source>
</reference>
<dbReference type="PROSITE" id="PS50022">
    <property type="entry name" value="FA58C_3"/>
    <property type="match status" value="1"/>
</dbReference>
<dbReference type="RefSeq" id="WP_222199490.1">
    <property type="nucleotide sequence ID" value="NZ_JAIMFO010000006.1"/>
</dbReference>
<keyword evidence="11" id="KW-1185">Reference proteome</keyword>
<accession>A0ABS7MK86</accession>
<dbReference type="Proteomes" id="UP000700908">
    <property type="component" value="Unassembled WGS sequence"/>
</dbReference>
<dbReference type="Gene3D" id="2.60.120.260">
    <property type="entry name" value="Galactose-binding domain-like"/>
    <property type="match status" value="2"/>
</dbReference>
<evidence type="ECO:0000259" key="8">
    <source>
        <dbReference type="PROSITE" id="PS50022"/>
    </source>
</evidence>
<feature type="chain" id="PRO_5045797004" evidence="7">
    <location>
        <begin position="33"/>
        <end position="1437"/>
    </location>
</feature>
<dbReference type="Gene3D" id="1.20.58.460">
    <property type="entry name" value="Hyaluronidase post-catalytic domain-like"/>
    <property type="match status" value="1"/>
</dbReference>
<evidence type="ECO:0000313" key="11">
    <source>
        <dbReference type="Proteomes" id="UP000700908"/>
    </source>
</evidence>